<protein>
    <submittedName>
        <fullName evidence="5">Ankyrin repeat domain-containing protein</fullName>
    </submittedName>
</protein>
<evidence type="ECO:0000256" key="4">
    <source>
        <dbReference type="SAM" id="SignalP"/>
    </source>
</evidence>
<dbReference type="Pfam" id="PF12796">
    <property type="entry name" value="Ank_2"/>
    <property type="match status" value="1"/>
</dbReference>
<evidence type="ECO:0000256" key="3">
    <source>
        <dbReference type="PROSITE-ProRule" id="PRU00023"/>
    </source>
</evidence>
<keyword evidence="4" id="KW-0732">Signal</keyword>
<evidence type="ECO:0000256" key="1">
    <source>
        <dbReference type="ARBA" id="ARBA00022737"/>
    </source>
</evidence>
<dbReference type="PANTHER" id="PTHR24189:SF50">
    <property type="entry name" value="ANKYRIN REPEAT AND SOCS BOX PROTEIN 2"/>
    <property type="match status" value="1"/>
</dbReference>
<dbReference type="SUPFAM" id="SSF48403">
    <property type="entry name" value="Ankyrin repeat"/>
    <property type="match status" value="1"/>
</dbReference>
<feature type="chain" id="PRO_5020875539" evidence="4">
    <location>
        <begin position="18"/>
        <end position="292"/>
    </location>
</feature>
<keyword evidence="6" id="KW-1185">Reference proteome</keyword>
<evidence type="ECO:0000256" key="2">
    <source>
        <dbReference type="ARBA" id="ARBA00023043"/>
    </source>
</evidence>
<keyword evidence="2 3" id="KW-0040">ANK repeat</keyword>
<dbReference type="SMART" id="SM00248">
    <property type="entry name" value="ANK"/>
    <property type="match status" value="3"/>
</dbReference>
<dbReference type="InterPro" id="IPR002110">
    <property type="entry name" value="Ankyrin_rpt"/>
</dbReference>
<dbReference type="PROSITE" id="PS50088">
    <property type="entry name" value="ANK_REPEAT"/>
    <property type="match status" value="1"/>
</dbReference>
<organism evidence="5 6">
    <name type="scientific">Leptospira koniambonensis</name>
    <dbReference type="NCBI Taxonomy" id="2484950"/>
    <lineage>
        <taxon>Bacteria</taxon>
        <taxon>Pseudomonadati</taxon>
        <taxon>Spirochaetota</taxon>
        <taxon>Spirochaetia</taxon>
        <taxon>Leptospirales</taxon>
        <taxon>Leptospiraceae</taxon>
        <taxon>Leptospira</taxon>
    </lineage>
</organism>
<dbReference type="InterPro" id="IPR036770">
    <property type="entry name" value="Ankyrin_rpt-contain_sf"/>
</dbReference>
<proteinExistence type="predicted"/>
<dbReference type="InterPro" id="IPR050745">
    <property type="entry name" value="Multifunctional_regulatory"/>
</dbReference>
<dbReference type="PANTHER" id="PTHR24189">
    <property type="entry name" value="MYOTROPHIN"/>
    <property type="match status" value="1"/>
</dbReference>
<feature type="signal peptide" evidence="4">
    <location>
        <begin position="1"/>
        <end position="17"/>
    </location>
</feature>
<name>A0A4R9J888_9LEPT</name>
<dbReference type="Gene3D" id="1.25.40.20">
    <property type="entry name" value="Ankyrin repeat-containing domain"/>
    <property type="match status" value="2"/>
</dbReference>
<sequence>MKNIFLVLLLTANVACATATIVTDTVDGKTDKVIERINRGENLESNNCGTPLYHAAKAGNKELVQLLLQKGANPNSRSSECIMSNDSGVIKKVGDRTPLIGANGKEIAEILLKAGANINQVAYYIASKNSQDEDLSYGLPISPLFTAILSGDYGLAEFYLNKGAKVNLYLIDGENIFLKFLNELSKTDQRAKVLKDKLIAKGAKSLDISAEAQKRIEKIKLSGTFHLIDNSTTKFPLNIIEGLDRDPTQFGFLTYDSVDGISHHAVEYNVSGTQQNFHEWQIIKMISFRNKK</sequence>
<accession>A0A4R9J888</accession>
<evidence type="ECO:0000313" key="5">
    <source>
        <dbReference type="EMBL" id="TGL33991.1"/>
    </source>
</evidence>
<comment type="caution">
    <text evidence="5">The sequence shown here is derived from an EMBL/GenBank/DDBJ whole genome shotgun (WGS) entry which is preliminary data.</text>
</comment>
<dbReference type="AlphaFoldDB" id="A0A4R9J888"/>
<reference evidence="5" key="1">
    <citation type="journal article" date="2019" name="PLoS Negl. Trop. Dis.">
        <title>Revisiting the worldwide diversity of Leptospira species in the environment.</title>
        <authorList>
            <person name="Vincent A.T."/>
            <person name="Schiettekatte O."/>
            <person name="Bourhy P."/>
            <person name="Veyrier F.J."/>
            <person name="Picardeau M."/>
        </authorList>
    </citation>
    <scope>NUCLEOTIDE SEQUENCE [LARGE SCALE GENOMIC DNA]</scope>
    <source>
        <strain evidence="5">201800265</strain>
    </source>
</reference>
<feature type="repeat" description="ANK" evidence="3">
    <location>
        <begin position="47"/>
        <end position="79"/>
    </location>
</feature>
<dbReference type="Proteomes" id="UP000297871">
    <property type="component" value="Unassembled WGS sequence"/>
</dbReference>
<dbReference type="RefSeq" id="WP_135614259.1">
    <property type="nucleotide sequence ID" value="NZ_JBNURZ010000002.1"/>
</dbReference>
<dbReference type="PROSITE" id="PS50297">
    <property type="entry name" value="ANK_REP_REGION"/>
    <property type="match status" value="1"/>
</dbReference>
<dbReference type="EMBL" id="RQFY01000004">
    <property type="protein sequence ID" value="TGL33991.1"/>
    <property type="molecule type" value="Genomic_DNA"/>
</dbReference>
<evidence type="ECO:0000313" key="6">
    <source>
        <dbReference type="Proteomes" id="UP000297871"/>
    </source>
</evidence>
<dbReference type="OrthoDB" id="346006at2"/>
<gene>
    <name evidence="5" type="ORF">EHQ52_05545</name>
</gene>
<keyword evidence="1" id="KW-0677">Repeat</keyword>